<name>A0ACB5UG52_9FIRM</name>
<evidence type="ECO:0000313" key="1">
    <source>
        <dbReference type="EMBL" id="GMQ61726.1"/>
    </source>
</evidence>
<dbReference type="EMBL" id="BTPU01000013">
    <property type="protein sequence ID" value="GMQ61726.1"/>
    <property type="molecule type" value="Genomic_DNA"/>
</dbReference>
<keyword evidence="2" id="KW-1185">Reference proteome</keyword>
<sequence length="397" mass="44045">MNILNTGINQDKIQEVNRSLVISLLREEGVCSRVNLSNRTGLKQATVTNIINDFINWGLVKEVGFLYGNKGRRAIGIAINTDNYRVIGVRLTRKNYTVGLFDLTDKLYLSKTVETDFNIDPKIIFENITQTISAIIKENDNCKVLAIGVAIPGPFMKKEGRIVLMTEVPGWQNILIEKELENIFHIPVFLEHDANSGAYAELWHSKDIIKSVGLIYIAAGQGIGAGILINQKLLKGTFGFAGEIGHTSIKFDGHKCECGNRGCLEKYCSSIAFTNAVNEELGQKLRFKQIEQLAKEGNSICLNQYKKACEYLGIGIVNMINSFNPDTIIIGDDMVNINPKLMLDTINQTVKEKIIPELYNDLKIGISNIPNSILHGAGIVAINEIFRNPLDFVGSQV</sequence>
<comment type="caution">
    <text evidence="1">The sequence shown here is derived from an EMBL/GenBank/DDBJ whole genome shotgun (WGS) entry which is preliminary data.</text>
</comment>
<protein>
    <submittedName>
        <fullName evidence="1">ROK family transcriptional regulator</fullName>
    </submittedName>
</protein>
<gene>
    <name evidence="1" type="ORF">AN2V17_09550</name>
</gene>
<accession>A0ACB5UG52</accession>
<reference evidence="1" key="1">
    <citation type="submission" date="2023-09" db="EMBL/GenBank/DDBJ databases">
        <title>Vallitalea sediminicola and Vallitalea maricola sp. nov., anaerobic bacteria isolated from marine sediment.</title>
        <authorList>
            <person name="Hirano S."/>
            <person name="Maeda A."/>
            <person name="Terahara T."/>
            <person name="Mori K."/>
            <person name="Hamada M."/>
            <person name="Matsumoto R."/>
            <person name="Kobayashi T."/>
        </authorList>
    </citation>
    <scope>NUCLEOTIDE SEQUENCE</scope>
    <source>
        <strain evidence="1">AN17-2</strain>
    </source>
</reference>
<organism evidence="1 2">
    <name type="scientific">Vallitalea maricola</name>
    <dbReference type="NCBI Taxonomy" id="3074433"/>
    <lineage>
        <taxon>Bacteria</taxon>
        <taxon>Bacillati</taxon>
        <taxon>Bacillota</taxon>
        <taxon>Clostridia</taxon>
        <taxon>Lachnospirales</taxon>
        <taxon>Vallitaleaceae</taxon>
        <taxon>Vallitalea</taxon>
    </lineage>
</organism>
<evidence type="ECO:0000313" key="2">
    <source>
        <dbReference type="Proteomes" id="UP001374599"/>
    </source>
</evidence>
<proteinExistence type="predicted"/>
<dbReference type="Proteomes" id="UP001374599">
    <property type="component" value="Unassembled WGS sequence"/>
</dbReference>